<gene>
    <name evidence="2" type="ORF">IQ230_19370</name>
</gene>
<evidence type="ECO:0000313" key="2">
    <source>
        <dbReference type="EMBL" id="MBE9192468.1"/>
    </source>
</evidence>
<dbReference type="InterPro" id="IPR052514">
    <property type="entry name" value="SAM-dependent_MTase"/>
</dbReference>
<sequence>MLALVSGKKQGIQFPSRTTGGWRWTWRWRWEMIMGWYEYETVQWCQQLIKPGMLVLDIGAHIGYFTWLFSDLVGPNGKVIAFEPCPENYPLLLHNIKARECHVAEPVCQALSDSVGEVELFISKGNCTHSLNEQWTRNEEGSVRVPCTTVDAYMSALKNPAVGFVKIDVEGVEPQVLAGMVETVRRNPELVIIIELNSEALKAGGHSAKTLISQLESLGFIPKEIMENGQLVSPSETSSRKVRNLLCIRA</sequence>
<organism evidence="2 3">
    <name type="scientific">Gloeocapsopsis crepidinum LEGE 06123</name>
    <dbReference type="NCBI Taxonomy" id="588587"/>
    <lineage>
        <taxon>Bacteria</taxon>
        <taxon>Bacillati</taxon>
        <taxon>Cyanobacteriota</taxon>
        <taxon>Cyanophyceae</taxon>
        <taxon>Oscillatoriophycideae</taxon>
        <taxon>Chroococcales</taxon>
        <taxon>Chroococcaceae</taxon>
        <taxon>Gloeocapsopsis</taxon>
    </lineage>
</organism>
<evidence type="ECO:0000259" key="1">
    <source>
        <dbReference type="Pfam" id="PF05050"/>
    </source>
</evidence>
<dbReference type="PANTHER" id="PTHR34203">
    <property type="entry name" value="METHYLTRANSFERASE, FKBM FAMILY PROTEIN"/>
    <property type="match status" value="1"/>
</dbReference>
<accession>A0ABR9UVZ0</accession>
<keyword evidence="3" id="KW-1185">Reference proteome</keyword>
<feature type="domain" description="Methyltransferase FkbM" evidence="1">
    <location>
        <begin position="57"/>
        <end position="221"/>
    </location>
</feature>
<keyword evidence="2" id="KW-0808">Transferase</keyword>
<comment type="caution">
    <text evidence="2">The sequence shown here is derived from an EMBL/GenBank/DDBJ whole genome shotgun (WGS) entry which is preliminary data.</text>
</comment>
<evidence type="ECO:0000313" key="3">
    <source>
        <dbReference type="Proteomes" id="UP000651156"/>
    </source>
</evidence>
<keyword evidence="2" id="KW-0489">Methyltransferase</keyword>
<dbReference type="Proteomes" id="UP000651156">
    <property type="component" value="Unassembled WGS sequence"/>
</dbReference>
<dbReference type="GO" id="GO:0008168">
    <property type="term" value="F:methyltransferase activity"/>
    <property type="evidence" value="ECO:0007669"/>
    <property type="project" value="UniProtKB-KW"/>
</dbReference>
<name>A0ABR9UVZ0_9CHRO</name>
<dbReference type="NCBIfam" id="TIGR01444">
    <property type="entry name" value="fkbM_fam"/>
    <property type="match status" value="1"/>
</dbReference>
<protein>
    <submittedName>
        <fullName evidence="2">FkbM family methyltransferase</fullName>
    </submittedName>
</protein>
<dbReference type="PANTHER" id="PTHR34203:SF15">
    <property type="entry name" value="SLL1173 PROTEIN"/>
    <property type="match status" value="1"/>
</dbReference>
<dbReference type="Pfam" id="PF05050">
    <property type="entry name" value="Methyltransf_21"/>
    <property type="match status" value="1"/>
</dbReference>
<dbReference type="Gene3D" id="3.40.50.150">
    <property type="entry name" value="Vaccinia Virus protein VP39"/>
    <property type="match status" value="1"/>
</dbReference>
<reference evidence="2 3" key="1">
    <citation type="submission" date="2020-10" db="EMBL/GenBank/DDBJ databases">
        <authorList>
            <person name="Castelo-Branco R."/>
            <person name="Eusebio N."/>
            <person name="Adriana R."/>
            <person name="Vieira A."/>
            <person name="Brugerolle De Fraissinette N."/>
            <person name="Rezende De Castro R."/>
            <person name="Schneider M.P."/>
            <person name="Vasconcelos V."/>
            <person name="Leao P.N."/>
        </authorList>
    </citation>
    <scope>NUCLEOTIDE SEQUENCE [LARGE SCALE GENOMIC DNA]</scope>
    <source>
        <strain evidence="2 3">LEGE 06123</strain>
    </source>
</reference>
<dbReference type="RefSeq" id="WP_193933895.1">
    <property type="nucleotide sequence ID" value="NZ_CAWPMZ010000092.1"/>
</dbReference>
<proteinExistence type="predicted"/>
<dbReference type="GO" id="GO:0032259">
    <property type="term" value="P:methylation"/>
    <property type="evidence" value="ECO:0007669"/>
    <property type="project" value="UniProtKB-KW"/>
</dbReference>
<dbReference type="InterPro" id="IPR029063">
    <property type="entry name" value="SAM-dependent_MTases_sf"/>
</dbReference>
<dbReference type="EMBL" id="JADEWN010000056">
    <property type="protein sequence ID" value="MBE9192468.1"/>
    <property type="molecule type" value="Genomic_DNA"/>
</dbReference>
<dbReference type="InterPro" id="IPR006342">
    <property type="entry name" value="FkbM_mtfrase"/>
</dbReference>
<dbReference type="SUPFAM" id="SSF53335">
    <property type="entry name" value="S-adenosyl-L-methionine-dependent methyltransferases"/>
    <property type="match status" value="1"/>
</dbReference>